<dbReference type="EMBL" id="PSYR01000001">
    <property type="protein sequence ID" value="RCN58830.1"/>
    <property type="molecule type" value="Genomic_DNA"/>
</dbReference>
<dbReference type="CDD" id="cd07385">
    <property type="entry name" value="MPP_YkuE_C"/>
    <property type="match status" value="1"/>
</dbReference>
<dbReference type="SUPFAM" id="SSF56300">
    <property type="entry name" value="Metallo-dependent phosphatases"/>
    <property type="match status" value="1"/>
</dbReference>
<dbReference type="InterPro" id="IPR004843">
    <property type="entry name" value="Calcineurin-like_PHP"/>
</dbReference>
<proteinExistence type="predicted"/>
<gene>
    <name evidence="5" type="ORF">C4900_03465</name>
</gene>
<protein>
    <submittedName>
        <fullName evidence="5">Metallophosphoesterase</fullName>
    </submittedName>
</protein>
<keyword evidence="6" id="KW-1185">Reference proteome</keyword>
<evidence type="ECO:0000313" key="6">
    <source>
        <dbReference type="Proteomes" id="UP000253250"/>
    </source>
</evidence>
<dbReference type="GO" id="GO:0016020">
    <property type="term" value="C:membrane"/>
    <property type="evidence" value="ECO:0007669"/>
    <property type="project" value="GOC"/>
</dbReference>
<keyword evidence="1" id="KW-0479">Metal-binding</keyword>
<name>A0A368HKM2_9GAMM</name>
<evidence type="ECO:0000256" key="3">
    <source>
        <dbReference type="SAM" id="Phobius"/>
    </source>
</evidence>
<comment type="caution">
    <text evidence="5">The sequence shown here is derived from an EMBL/GenBank/DDBJ whole genome shotgun (WGS) entry which is preliminary data.</text>
</comment>
<feature type="transmembrane region" description="Helical" evidence="3">
    <location>
        <begin position="33"/>
        <end position="49"/>
    </location>
</feature>
<dbReference type="GO" id="GO:0009245">
    <property type="term" value="P:lipid A biosynthetic process"/>
    <property type="evidence" value="ECO:0007669"/>
    <property type="project" value="TreeGrafter"/>
</dbReference>
<accession>A0A368HKM2</accession>
<organism evidence="5 6">
    <name type="scientific">Acidiferrobacter thiooxydans</name>
    <dbReference type="NCBI Taxonomy" id="163359"/>
    <lineage>
        <taxon>Bacteria</taxon>
        <taxon>Pseudomonadati</taxon>
        <taxon>Pseudomonadota</taxon>
        <taxon>Gammaproteobacteria</taxon>
        <taxon>Acidiferrobacterales</taxon>
        <taxon>Acidiferrobacteraceae</taxon>
        <taxon>Acidiferrobacter</taxon>
    </lineage>
</organism>
<feature type="transmembrane region" description="Helical" evidence="3">
    <location>
        <begin position="106"/>
        <end position="125"/>
    </location>
</feature>
<dbReference type="PANTHER" id="PTHR31302">
    <property type="entry name" value="TRANSMEMBRANE PROTEIN WITH METALLOPHOSPHOESTERASE DOMAIN-RELATED"/>
    <property type="match status" value="1"/>
</dbReference>
<dbReference type="AlphaFoldDB" id="A0A368HKM2"/>
<feature type="domain" description="Calcineurin-like phosphoesterase" evidence="4">
    <location>
        <begin position="151"/>
        <end position="312"/>
    </location>
</feature>
<feature type="transmembrane region" description="Helical" evidence="3">
    <location>
        <begin position="69"/>
        <end position="94"/>
    </location>
</feature>
<dbReference type="GO" id="GO:0046872">
    <property type="term" value="F:metal ion binding"/>
    <property type="evidence" value="ECO:0007669"/>
    <property type="project" value="UniProtKB-KW"/>
</dbReference>
<dbReference type="GO" id="GO:0008758">
    <property type="term" value="F:UDP-2,3-diacylglucosamine hydrolase activity"/>
    <property type="evidence" value="ECO:0007669"/>
    <property type="project" value="TreeGrafter"/>
</dbReference>
<keyword evidence="2" id="KW-0378">Hydrolase</keyword>
<evidence type="ECO:0000256" key="1">
    <source>
        <dbReference type="ARBA" id="ARBA00022723"/>
    </source>
</evidence>
<dbReference type="InterPro" id="IPR051158">
    <property type="entry name" value="Metallophosphoesterase_sf"/>
</dbReference>
<dbReference type="Gene3D" id="3.60.21.10">
    <property type="match status" value="1"/>
</dbReference>
<evidence type="ECO:0000259" key="4">
    <source>
        <dbReference type="Pfam" id="PF00149"/>
    </source>
</evidence>
<dbReference type="InterPro" id="IPR029052">
    <property type="entry name" value="Metallo-depent_PP-like"/>
</dbReference>
<keyword evidence="3" id="KW-1133">Transmembrane helix</keyword>
<dbReference type="Proteomes" id="UP000253250">
    <property type="component" value="Unassembled WGS sequence"/>
</dbReference>
<dbReference type="RefSeq" id="WP_114282325.1">
    <property type="nucleotide sequence ID" value="NZ_PSYR01000001.1"/>
</dbReference>
<dbReference type="PANTHER" id="PTHR31302:SF31">
    <property type="entry name" value="PHOSPHODIESTERASE YAEI"/>
    <property type="match status" value="1"/>
</dbReference>
<evidence type="ECO:0000313" key="5">
    <source>
        <dbReference type="EMBL" id="RCN58830.1"/>
    </source>
</evidence>
<keyword evidence="3" id="KW-0472">Membrane</keyword>
<sequence length="405" mass="43298">MIFPVFVTLYGLAHVLIWHVLTAGLGLPWPARLGLGAALAGLGLTPFLARRLDRRGFGILGRVFSWIGYTWAGLVLLFVMARLAADLVLAVSFLLTGAPPAPAARLVSLAITLGLTVALALYAFIERSRIRVETIDIPTTKDVGPSGVLCIAQVSDVHIGSMNGRRRIEALLKRLRDHDPDVVVSTGDLIDSRAGLAVPVTEVLSALKPRLGKFAVIGNHECYAGLAPALAFMERCGFVVLRNCAVTVPGLRIVGVDDPVAGRPGESARNEVRVLRGLSSDGVFTVLLKHRPEVLPGAETRFDLQLSGHTHKGQIFPLGFLTRLYYPAHDGLFRLARASYLYVSRGTGAWGPPFRLLAPPEITLFRVGPGRPDPGGQLAPVVSLAPVGAKEGSAPTVTAFSDRRS</sequence>
<feature type="transmembrane region" description="Helical" evidence="3">
    <location>
        <begin position="7"/>
        <end position="27"/>
    </location>
</feature>
<dbReference type="Pfam" id="PF00149">
    <property type="entry name" value="Metallophos"/>
    <property type="match status" value="1"/>
</dbReference>
<dbReference type="OrthoDB" id="9780884at2"/>
<evidence type="ECO:0000256" key="2">
    <source>
        <dbReference type="ARBA" id="ARBA00022801"/>
    </source>
</evidence>
<reference evidence="5 6" key="1">
    <citation type="submission" date="2018-02" db="EMBL/GenBank/DDBJ databases">
        <title>Insights into the biology of acidophilic members of the Acidiferrobacteraceae family derived from comparative genomic analyses.</title>
        <authorList>
            <person name="Issotta F."/>
            <person name="Thyssen C."/>
            <person name="Mena C."/>
            <person name="Moya A."/>
            <person name="Bellenberg S."/>
            <person name="Sproer C."/>
            <person name="Covarrubias P.C."/>
            <person name="Sand W."/>
            <person name="Quatrini R."/>
            <person name="Vera M."/>
        </authorList>
    </citation>
    <scope>NUCLEOTIDE SEQUENCE [LARGE SCALE GENOMIC DNA]</scope>
    <source>
        <strain evidence="6">m-1</strain>
    </source>
</reference>
<keyword evidence="3" id="KW-0812">Transmembrane</keyword>